<feature type="region of interest" description="Disordered" evidence="1">
    <location>
        <begin position="93"/>
        <end position="123"/>
    </location>
</feature>
<feature type="compositionally biased region" description="Polar residues" evidence="1">
    <location>
        <begin position="93"/>
        <end position="104"/>
    </location>
</feature>
<dbReference type="Proteomes" id="UP001153269">
    <property type="component" value="Unassembled WGS sequence"/>
</dbReference>
<keyword evidence="2" id="KW-0812">Transmembrane</keyword>
<dbReference type="EMBL" id="CADEAL010000058">
    <property type="protein sequence ID" value="CAB1413524.1"/>
    <property type="molecule type" value="Genomic_DNA"/>
</dbReference>
<keyword evidence="2" id="KW-1133">Transmembrane helix</keyword>
<keyword evidence="2" id="KW-0472">Membrane</keyword>
<evidence type="ECO:0000256" key="1">
    <source>
        <dbReference type="SAM" id="MobiDB-lite"/>
    </source>
</evidence>
<evidence type="ECO:0000256" key="2">
    <source>
        <dbReference type="SAM" id="Phobius"/>
    </source>
</evidence>
<dbReference type="AlphaFoldDB" id="A0A9N7Y6W1"/>
<protein>
    <submittedName>
        <fullName evidence="3">Uncharacterized protein</fullName>
    </submittedName>
</protein>
<comment type="caution">
    <text evidence="3">The sequence shown here is derived from an EMBL/GenBank/DDBJ whole genome shotgun (WGS) entry which is preliminary data.</text>
</comment>
<reference evidence="3" key="1">
    <citation type="submission" date="2020-03" db="EMBL/GenBank/DDBJ databases">
        <authorList>
            <person name="Weist P."/>
        </authorList>
    </citation>
    <scope>NUCLEOTIDE SEQUENCE</scope>
</reference>
<keyword evidence="4" id="KW-1185">Reference proteome</keyword>
<accession>A0A9N7Y6W1</accession>
<gene>
    <name evidence="3" type="ORF">PLEPLA_LOCUS1224</name>
</gene>
<feature type="transmembrane region" description="Helical" evidence="2">
    <location>
        <begin position="65"/>
        <end position="86"/>
    </location>
</feature>
<proteinExistence type="predicted"/>
<evidence type="ECO:0000313" key="3">
    <source>
        <dbReference type="EMBL" id="CAB1413524.1"/>
    </source>
</evidence>
<evidence type="ECO:0000313" key="4">
    <source>
        <dbReference type="Proteomes" id="UP001153269"/>
    </source>
</evidence>
<organism evidence="3 4">
    <name type="scientific">Pleuronectes platessa</name>
    <name type="common">European plaice</name>
    <dbReference type="NCBI Taxonomy" id="8262"/>
    <lineage>
        <taxon>Eukaryota</taxon>
        <taxon>Metazoa</taxon>
        <taxon>Chordata</taxon>
        <taxon>Craniata</taxon>
        <taxon>Vertebrata</taxon>
        <taxon>Euteleostomi</taxon>
        <taxon>Actinopterygii</taxon>
        <taxon>Neopterygii</taxon>
        <taxon>Teleostei</taxon>
        <taxon>Neoteleostei</taxon>
        <taxon>Acanthomorphata</taxon>
        <taxon>Carangaria</taxon>
        <taxon>Pleuronectiformes</taxon>
        <taxon>Pleuronectoidei</taxon>
        <taxon>Pleuronectidae</taxon>
        <taxon>Pleuronectes</taxon>
    </lineage>
</organism>
<name>A0A9N7Y6W1_PLEPL</name>
<sequence length="123" mass="13886">MSQIKVLEIRAVGTRPLHRTRRIVLHREPELICTTWNLSCRERILISDVAEEFSAQLENSSALDIVLLVFLVFLVFLDLIPGFSLFRSEAVSQTGSEHNVSPQEGDNADRKGRAQPTPRWTGS</sequence>